<evidence type="ECO:0000313" key="8">
    <source>
        <dbReference type="EMBL" id="KAF2010843.1"/>
    </source>
</evidence>
<dbReference type="RefSeq" id="XP_033379182.1">
    <property type="nucleotide sequence ID" value="XM_033531312.1"/>
</dbReference>
<feature type="region of interest" description="Disordered" evidence="5">
    <location>
        <begin position="413"/>
        <end position="456"/>
    </location>
</feature>
<evidence type="ECO:0000256" key="2">
    <source>
        <dbReference type="ARBA" id="ARBA00022692"/>
    </source>
</evidence>
<feature type="compositionally biased region" description="Polar residues" evidence="5">
    <location>
        <begin position="413"/>
        <end position="427"/>
    </location>
</feature>
<dbReference type="InterPro" id="IPR029071">
    <property type="entry name" value="Ubiquitin-like_domsf"/>
</dbReference>
<protein>
    <recommendedName>
        <fullName evidence="7">Ubiquitin-like domain-containing protein</fullName>
    </recommendedName>
</protein>
<dbReference type="AlphaFoldDB" id="A0A6A5XDA2"/>
<dbReference type="GO" id="GO:0016020">
    <property type="term" value="C:membrane"/>
    <property type="evidence" value="ECO:0007669"/>
    <property type="project" value="UniProtKB-SubCell"/>
</dbReference>
<reference evidence="8" key="1">
    <citation type="journal article" date="2020" name="Stud. Mycol.">
        <title>101 Dothideomycetes genomes: a test case for predicting lifestyles and emergence of pathogens.</title>
        <authorList>
            <person name="Haridas S."/>
            <person name="Albert R."/>
            <person name="Binder M."/>
            <person name="Bloem J."/>
            <person name="Labutti K."/>
            <person name="Salamov A."/>
            <person name="Andreopoulos B."/>
            <person name="Baker S."/>
            <person name="Barry K."/>
            <person name="Bills G."/>
            <person name="Bluhm B."/>
            <person name="Cannon C."/>
            <person name="Castanera R."/>
            <person name="Culley D."/>
            <person name="Daum C."/>
            <person name="Ezra D."/>
            <person name="Gonzalez J."/>
            <person name="Henrissat B."/>
            <person name="Kuo A."/>
            <person name="Liang C."/>
            <person name="Lipzen A."/>
            <person name="Lutzoni F."/>
            <person name="Magnuson J."/>
            <person name="Mondo S."/>
            <person name="Nolan M."/>
            <person name="Ohm R."/>
            <person name="Pangilinan J."/>
            <person name="Park H.-J."/>
            <person name="Ramirez L."/>
            <person name="Alfaro M."/>
            <person name="Sun H."/>
            <person name="Tritt A."/>
            <person name="Yoshinaga Y."/>
            <person name="Zwiers L.-H."/>
            <person name="Turgeon B."/>
            <person name="Goodwin S."/>
            <person name="Spatafora J."/>
            <person name="Crous P."/>
            <person name="Grigoriev I."/>
        </authorList>
    </citation>
    <scope>NUCLEOTIDE SEQUENCE</scope>
    <source>
        <strain evidence="8">CBS 175.79</strain>
    </source>
</reference>
<keyword evidence="3 6" id="KW-1133">Transmembrane helix</keyword>
<keyword evidence="2 6" id="KW-0812">Transmembrane</keyword>
<evidence type="ECO:0000256" key="5">
    <source>
        <dbReference type="SAM" id="MobiDB-lite"/>
    </source>
</evidence>
<dbReference type="OrthoDB" id="21589at2759"/>
<feature type="transmembrane region" description="Helical" evidence="6">
    <location>
        <begin position="581"/>
        <end position="601"/>
    </location>
</feature>
<evidence type="ECO:0000256" key="3">
    <source>
        <dbReference type="ARBA" id="ARBA00022989"/>
    </source>
</evidence>
<keyword evidence="4 6" id="KW-0472">Membrane</keyword>
<feature type="region of interest" description="Disordered" evidence="5">
    <location>
        <begin position="719"/>
        <end position="797"/>
    </location>
</feature>
<dbReference type="GO" id="GO:0030968">
    <property type="term" value="P:endoplasmic reticulum unfolded protein response"/>
    <property type="evidence" value="ECO:0007669"/>
    <property type="project" value="TreeGrafter"/>
</dbReference>
<feature type="compositionally biased region" description="Low complexity" evidence="5">
    <location>
        <begin position="787"/>
        <end position="797"/>
    </location>
</feature>
<feature type="compositionally biased region" description="Low complexity" evidence="5">
    <location>
        <begin position="224"/>
        <end position="242"/>
    </location>
</feature>
<evidence type="ECO:0000259" key="7">
    <source>
        <dbReference type="PROSITE" id="PS50053"/>
    </source>
</evidence>
<dbReference type="InterPro" id="IPR000626">
    <property type="entry name" value="Ubiquitin-like_dom"/>
</dbReference>
<evidence type="ECO:0000256" key="1">
    <source>
        <dbReference type="ARBA" id="ARBA00004370"/>
    </source>
</evidence>
<comment type="subcellular location">
    <subcellularLocation>
        <location evidence="1">Membrane</location>
    </subcellularLocation>
</comment>
<sequence>MDDDVLEINLKILSPSTEVKGDINLPSIAATTTISELRARLQNEIETRPAVERMRLIYRGRVVANDSDSLINIFGLENIRTSKDQTLHLVLRELPQSATDSAATAAPRSSTAPPNPFRPVPNPPETPTPTVPLRPAEQVPRPNTQPPFQQHPPGLQYQNHHNLPPNPPVFAVPGGIHNPVLQQHIGQLLARTQGLNAAQGQDGHLRLPRDGSPAPGGDASTPSPGAVPTAGPGHAHPPGNTTRIIRHESIGPNGERWTYTVNNTSITIPAHTHAQSMAPRPFPHPPGFALPARPLSGVPAAGVDQLLTRTSAELQQARQEMENVRVLLQRPGGQARGISPDDTLLPPAWRIDRIRLHLNNITLTLDSLQHRLAALSTESAVPQTRDLASMQQTAADLRSQAADLRNTLGRLQAQNASNQGSTIPNGLSSSSSSTPNASQQTSAAQAPIGNDAGNSSLASSGPELFILSSPQGPVGILFDQRGTYSTAPMVPTLPFQAFTQQFSANRQILSGLGQQLAHNNVQLRNQIATAQPANNAQPATTNQPNQERPQNQNQNQVQNQVQNQNQALNQAQPQAPDPDRVMVMFGHAWLIVKLAFFVYFFAGGGSWYRPMLIGGIAAAVYLANLGMFEGQFDGIRRHFEGLLGLIDQHPNRANAPRNNNGRAAQRNPTPEEAAQRLVQEHHERRVGWARETFHTVERAFALFVASLWPGIGERMVQAQEERERAERAAEEERARQEEEKRNLEAQQAEEEASRSSTVGSKAEIKSDETNPQPSSSKGKERAEYPVDSDAVVASSSS</sequence>
<dbReference type="EMBL" id="ML978075">
    <property type="protein sequence ID" value="KAF2010843.1"/>
    <property type="molecule type" value="Genomic_DNA"/>
</dbReference>
<evidence type="ECO:0000313" key="9">
    <source>
        <dbReference type="Proteomes" id="UP000799778"/>
    </source>
</evidence>
<feature type="region of interest" description="Disordered" evidence="5">
    <location>
        <begin position="196"/>
        <end position="244"/>
    </location>
</feature>
<dbReference type="Gene3D" id="3.10.20.90">
    <property type="entry name" value="Phosphatidylinositol 3-kinase Catalytic Subunit, Chain A, domain 1"/>
    <property type="match status" value="1"/>
</dbReference>
<feature type="domain" description="Ubiquitin-like" evidence="7">
    <location>
        <begin position="6"/>
        <end position="93"/>
    </location>
</feature>
<feature type="region of interest" description="Disordered" evidence="5">
    <location>
        <begin position="98"/>
        <end position="167"/>
    </location>
</feature>
<evidence type="ECO:0000256" key="4">
    <source>
        <dbReference type="ARBA" id="ARBA00023136"/>
    </source>
</evidence>
<feature type="compositionally biased region" description="Low complexity" evidence="5">
    <location>
        <begin position="98"/>
        <end position="112"/>
    </location>
</feature>
<feature type="compositionally biased region" description="Pro residues" evidence="5">
    <location>
        <begin position="113"/>
        <end position="132"/>
    </location>
</feature>
<dbReference type="SUPFAM" id="SSF54236">
    <property type="entry name" value="Ubiquitin-like"/>
    <property type="match status" value="1"/>
</dbReference>
<feature type="compositionally biased region" description="Low complexity" evidence="5">
    <location>
        <begin position="651"/>
        <end position="668"/>
    </location>
</feature>
<accession>A0A6A5XDA2</accession>
<dbReference type="PROSITE" id="PS50053">
    <property type="entry name" value="UBIQUITIN_2"/>
    <property type="match status" value="1"/>
</dbReference>
<organism evidence="8 9">
    <name type="scientific">Aaosphaeria arxii CBS 175.79</name>
    <dbReference type="NCBI Taxonomy" id="1450172"/>
    <lineage>
        <taxon>Eukaryota</taxon>
        <taxon>Fungi</taxon>
        <taxon>Dikarya</taxon>
        <taxon>Ascomycota</taxon>
        <taxon>Pezizomycotina</taxon>
        <taxon>Dothideomycetes</taxon>
        <taxon>Pleosporomycetidae</taxon>
        <taxon>Pleosporales</taxon>
        <taxon>Pleosporales incertae sedis</taxon>
        <taxon>Aaosphaeria</taxon>
    </lineage>
</organism>
<feature type="region of interest" description="Disordered" evidence="5">
    <location>
        <begin position="650"/>
        <end position="679"/>
    </location>
</feature>
<dbReference type="PANTHER" id="PTHR12943:SF27">
    <property type="entry name" value="HOMOCYSTEINE-INDUCED ENDOPLASMIC RETICULUM PROTEIN, ISOFORM A"/>
    <property type="match status" value="1"/>
</dbReference>
<feature type="region of interest" description="Disordered" evidence="5">
    <location>
        <begin position="533"/>
        <end position="557"/>
    </location>
</feature>
<gene>
    <name evidence="8" type="ORF">BU24DRAFT_454394</name>
</gene>
<evidence type="ECO:0000256" key="6">
    <source>
        <dbReference type="SAM" id="Phobius"/>
    </source>
</evidence>
<dbReference type="Proteomes" id="UP000799778">
    <property type="component" value="Unassembled WGS sequence"/>
</dbReference>
<feature type="compositionally biased region" description="Low complexity" evidence="5">
    <location>
        <begin position="428"/>
        <end position="447"/>
    </location>
</feature>
<feature type="transmembrane region" description="Helical" evidence="6">
    <location>
        <begin position="607"/>
        <end position="628"/>
    </location>
</feature>
<dbReference type="GeneID" id="54288709"/>
<keyword evidence="9" id="KW-1185">Reference proteome</keyword>
<name>A0A6A5XDA2_9PLEO</name>
<proteinExistence type="predicted"/>
<feature type="compositionally biased region" description="Basic and acidic residues" evidence="5">
    <location>
        <begin position="719"/>
        <end position="743"/>
    </location>
</feature>
<dbReference type="InterPro" id="IPR039751">
    <property type="entry name" value="HERPUD1/2"/>
</dbReference>
<dbReference type="PANTHER" id="PTHR12943">
    <property type="entry name" value="HOMOCYSTEINE-RESPONSIVE ENDOPLASMIC RETICULUM-RESIDENT UNIQUITIN-LIKE DOMAIN HERPUD PROTEIN FAMILY MEMBER"/>
    <property type="match status" value="1"/>
</dbReference>